<dbReference type="AlphaFoldDB" id="A0A507AZT9"/>
<keyword evidence="2" id="KW-1185">Reference proteome</keyword>
<evidence type="ECO:0000313" key="2">
    <source>
        <dbReference type="Proteomes" id="UP000319257"/>
    </source>
</evidence>
<protein>
    <submittedName>
        <fullName evidence="1">Uncharacterized protein</fullName>
    </submittedName>
</protein>
<evidence type="ECO:0000313" key="1">
    <source>
        <dbReference type="EMBL" id="TPX16365.1"/>
    </source>
</evidence>
<name>A0A507AZT9_9PEZI</name>
<dbReference type="EMBL" id="SKBQ01000018">
    <property type="protein sequence ID" value="TPX16365.1"/>
    <property type="molecule type" value="Genomic_DNA"/>
</dbReference>
<sequence length="252" mass="27629">MASYSESMRDFENASTTGVKQQTACMLKMKHCVLQRNHGRETWISGRQLCHTLPPLVQPQGHVAHLAVGGWHQDEQAVGSLRRGHRNLAVSLQGQDNPSTGSAIHDTLPLLKDANANLAGELLDTWKEAHKTPHYSNYDTSMILDVINYGELSRFMVGKSVTESAIRSVDYEIFYGPFGRWAEGAAEKPSNPPFPPPGRGLPITSMRGIGMKDVAPRSSMARRGMAPRETGVVLKNDQLQNGDARGVNRAMG</sequence>
<gene>
    <name evidence="1" type="ORF">E0L32_004014</name>
</gene>
<dbReference type="GeneID" id="41971461"/>
<comment type="caution">
    <text evidence="1">The sequence shown here is derived from an EMBL/GenBank/DDBJ whole genome shotgun (WGS) entry which is preliminary data.</text>
</comment>
<accession>A0A507AZT9</accession>
<organism evidence="1 2">
    <name type="scientific">Thyridium curvatum</name>
    <dbReference type="NCBI Taxonomy" id="1093900"/>
    <lineage>
        <taxon>Eukaryota</taxon>
        <taxon>Fungi</taxon>
        <taxon>Dikarya</taxon>
        <taxon>Ascomycota</taxon>
        <taxon>Pezizomycotina</taxon>
        <taxon>Sordariomycetes</taxon>
        <taxon>Sordariomycetidae</taxon>
        <taxon>Thyridiales</taxon>
        <taxon>Thyridiaceae</taxon>
        <taxon>Thyridium</taxon>
    </lineage>
</organism>
<dbReference type="Proteomes" id="UP000319257">
    <property type="component" value="Unassembled WGS sequence"/>
</dbReference>
<dbReference type="OrthoDB" id="4866405at2759"/>
<dbReference type="RefSeq" id="XP_030998076.1">
    <property type="nucleotide sequence ID" value="XM_031138378.1"/>
</dbReference>
<proteinExistence type="predicted"/>
<dbReference type="InParanoid" id="A0A507AZT9"/>
<reference evidence="1 2" key="1">
    <citation type="submission" date="2019-06" db="EMBL/GenBank/DDBJ databases">
        <title>Draft genome sequence of the filamentous fungus Phialemoniopsis curvata isolated from diesel fuel.</title>
        <authorList>
            <person name="Varaljay V.A."/>
            <person name="Lyon W.J."/>
            <person name="Crouch A.L."/>
            <person name="Drake C.E."/>
            <person name="Hollomon J.M."/>
            <person name="Nadeau L.J."/>
            <person name="Nunn H.S."/>
            <person name="Stevenson B.S."/>
            <person name="Bojanowski C.L."/>
            <person name="Crookes-Goodson W.J."/>
        </authorList>
    </citation>
    <scope>NUCLEOTIDE SEQUENCE [LARGE SCALE GENOMIC DNA]</scope>
    <source>
        <strain evidence="1 2">D216</strain>
    </source>
</reference>